<organism evidence="20 21">
    <name type="scientific">Sedimenticola selenatireducens</name>
    <dbReference type="NCBI Taxonomy" id="191960"/>
    <lineage>
        <taxon>Bacteria</taxon>
        <taxon>Pseudomonadati</taxon>
        <taxon>Pseudomonadota</taxon>
        <taxon>Gammaproteobacteria</taxon>
        <taxon>Chromatiales</taxon>
        <taxon>Sedimenticolaceae</taxon>
        <taxon>Sedimenticola</taxon>
    </lineage>
</organism>
<comment type="catalytic activity">
    <reaction evidence="14 15">
        <text>tRNA(Phe) + L-phenylalanine + ATP = L-phenylalanyl-tRNA(Phe) + AMP + diphosphate + H(+)</text>
        <dbReference type="Rhea" id="RHEA:19413"/>
        <dbReference type="Rhea" id="RHEA-COMP:9668"/>
        <dbReference type="Rhea" id="RHEA-COMP:9699"/>
        <dbReference type="ChEBI" id="CHEBI:15378"/>
        <dbReference type="ChEBI" id="CHEBI:30616"/>
        <dbReference type="ChEBI" id="CHEBI:33019"/>
        <dbReference type="ChEBI" id="CHEBI:58095"/>
        <dbReference type="ChEBI" id="CHEBI:78442"/>
        <dbReference type="ChEBI" id="CHEBI:78531"/>
        <dbReference type="ChEBI" id="CHEBI:456215"/>
        <dbReference type="EC" id="6.1.1.20"/>
    </reaction>
</comment>
<dbReference type="CDD" id="cd02796">
    <property type="entry name" value="tRNA_bind_bactPheRS"/>
    <property type="match status" value="1"/>
</dbReference>
<dbReference type="InterPro" id="IPR045864">
    <property type="entry name" value="aa-tRNA-synth_II/BPL/LPL"/>
</dbReference>
<dbReference type="FunFam" id="3.30.70.380:FF:000001">
    <property type="entry name" value="Phenylalanine--tRNA ligase beta subunit"/>
    <property type="match status" value="1"/>
</dbReference>
<keyword evidence="9 15" id="KW-0067">ATP-binding</keyword>
<dbReference type="OrthoDB" id="9805455at2"/>
<evidence type="ECO:0000256" key="7">
    <source>
        <dbReference type="ARBA" id="ARBA00022723"/>
    </source>
</evidence>
<reference evidence="20 21" key="1">
    <citation type="submission" date="2019-07" db="EMBL/GenBank/DDBJ databases">
        <title>The pathways for chlorine oxyanion respiration interact through the shared metabolite chlorate.</title>
        <authorList>
            <person name="Barnum T.P."/>
            <person name="Cheng Y."/>
            <person name="Hill K.A."/>
            <person name="Lucas L.N."/>
            <person name="Carlson H.K."/>
            <person name="Coates J.D."/>
        </authorList>
    </citation>
    <scope>NUCLEOTIDE SEQUENCE [LARGE SCALE GENOMIC DNA]</scope>
    <source>
        <strain evidence="20 21">BK-1</strain>
    </source>
</reference>
<gene>
    <name evidence="15 20" type="primary">pheT</name>
    <name evidence="20" type="ORF">FHP88_07410</name>
</gene>
<protein>
    <recommendedName>
        <fullName evidence="15">Phenylalanine--tRNA ligase beta subunit</fullName>
        <ecNumber evidence="15">6.1.1.20</ecNumber>
    </recommendedName>
    <alternativeName>
        <fullName evidence="15">Phenylalanyl-tRNA synthetase beta subunit</fullName>
        <shortName evidence="15">PheRS</shortName>
    </alternativeName>
</protein>
<dbReference type="GO" id="GO:0006432">
    <property type="term" value="P:phenylalanyl-tRNA aminoacylation"/>
    <property type="evidence" value="ECO:0007669"/>
    <property type="project" value="UniProtKB-UniRule"/>
</dbReference>
<keyword evidence="5 16" id="KW-0820">tRNA-binding</keyword>
<dbReference type="EMBL" id="VMNH01000007">
    <property type="protein sequence ID" value="TVO75819.1"/>
    <property type="molecule type" value="Genomic_DNA"/>
</dbReference>
<dbReference type="SUPFAM" id="SSF54991">
    <property type="entry name" value="Anticodon-binding domain of PheRS"/>
    <property type="match status" value="1"/>
</dbReference>
<dbReference type="InterPro" id="IPR005147">
    <property type="entry name" value="tRNA_synthase_B5-dom"/>
</dbReference>
<dbReference type="SUPFAM" id="SSF50249">
    <property type="entry name" value="Nucleic acid-binding proteins"/>
    <property type="match status" value="1"/>
</dbReference>
<dbReference type="SMART" id="SM00896">
    <property type="entry name" value="FDX-ACB"/>
    <property type="match status" value="1"/>
</dbReference>
<dbReference type="Gene3D" id="3.30.930.10">
    <property type="entry name" value="Bira Bifunctional Protein, Domain 2"/>
    <property type="match status" value="1"/>
</dbReference>
<dbReference type="FunFam" id="3.30.56.10:FF:000002">
    <property type="entry name" value="Phenylalanine--tRNA ligase beta subunit"/>
    <property type="match status" value="1"/>
</dbReference>
<dbReference type="Pfam" id="PF03484">
    <property type="entry name" value="B5"/>
    <property type="match status" value="1"/>
</dbReference>
<feature type="domain" description="FDX-ACB" evidence="18">
    <location>
        <begin position="698"/>
        <end position="791"/>
    </location>
</feature>
<proteinExistence type="inferred from homology"/>
<dbReference type="Pfam" id="PF03147">
    <property type="entry name" value="FDX-ACB"/>
    <property type="match status" value="1"/>
</dbReference>
<evidence type="ECO:0000256" key="4">
    <source>
        <dbReference type="ARBA" id="ARBA00022490"/>
    </source>
</evidence>
<evidence type="ECO:0000259" key="19">
    <source>
        <dbReference type="PROSITE" id="PS51483"/>
    </source>
</evidence>
<evidence type="ECO:0000256" key="3">
    <source>
        <dbReference type="ARBA" id="ARBA00011209"/>
    </source>
</evidence>
<keyword evidence="10 15" id="KW-0460">Magnesium</keyword>
<dbReference type="InterPro" id="IPR045060">
    <property type="entry name" value="Phe-tRNA-ligase_IIc_bsu"/>
</dbReference>
<dbReference type="GO" id="GO:0005524">
    <property type="term" value="F:ATP binding"/>
    <property type="evidence" value="ECO:0007669"/>
    <property type="project" value="UniProtKB-UniRule"/>
</dbReference>
<dbReference type="InterPro" id="IPR005146">
    <property type="entry name" value="B3/B4_tRNA-bd"/>
</dbReference>
<dbReference type="SUPFAM" id="SSF55681">
    <property type="entry name" value="Class II aaRS and biotin synthetases"/>
    <property type="match status" value="1"/>
</dbReference>
<feature type="binding site" evidence="15">
    <location>
        <position position="454"/>
    </location>
    <ligand>
        <name>Mg(2+)</name>
        <dbReference type="ChEBI" id="CHEBI:18420"/>
        <note>shared with alpha subunit</note>
    </ligand>
</feature>
<evidence type="ECO:0000313" key="20">
    <source>
        <dbReference type="EMBL" id="TVO75819.1"/>
    </source>
</evidence>
<comment type="subunit">
    <text evidence="3 15">Tetramer of two alpha and two beta subunits.</text>
</comment>
<evidence type="ECO:0000256" key="10">
    <source>
        <dbReference type="ARBA" id="ARBA00022842"/>
    </source>
</evidence>
<dbReference type="PROSITE" id="PS51483">
    <property type="entry name" value="B5"/>
    <property type="match status" value="1"/>
</dbReference>
<evidence type="ECO:0000256" key="11">
    <source>
        <dbReference type="ARBA" id="ARBA00022884"/>
    </source>
</evidence>
<evidence type="ECO:0000259" key="17">
    <source>
        <dbReference type="PROSITE" id="PS50886"/>
    </source>
</evidence>
<dbReference type="InterPro" id="IPR002547">
    <property type="entry name" value="tRNA-bd_dom"/>
</dbReference>
<name>A0A558DRZ1_9GAMM</name>
<dbReference type="SMART" id="SM00874">
    <property type="entry name" value="B5"/>
    <property type="match status" value="1"/>
</dbReference>
<accession>A0A558DRZ1</accession>
<dbReference type="Gene3D" id="3.30.56.10">
    <property type="match status" value="2"/>
</dbReference>
<keyword evidence="21" id="KW-1185">Reference proteome</keyword>
<dbReference type="Pfam" id="PF03483">
    <property type="entry name" value="B3_4"/>
    <property type="match status" value="1"/>
</dbReference>
<keyword evidence="8 15" id="KW-0547">Nucleotide-binding</keyword>
<evidence type="ECO:0000256" key="2">
    <source>
        <dbReference type="ARBA" id="ARBA00008653"/>
    </source>
</evidence>
<feature type="domain" description="B5" evidence="19">
    <location>
        <begin position="401"/>
        <end position="476"/>
    </location>
</feature>
<dbReference type="Gene3D" id="3.50.40.10">
    <property type="entry name" value="Phenylalanyl-trna Synthetase, Chain B, domain 3"/>
    <property type="match status" value="1"/>
</dbReference>
<dbReference type="FunFam" id="3.50.40.10:FF:000001">
    <property type="entry name" value="Phenylalanine--tRNA ligase beta subunit"/>
    <property type="match status" value="1"/>
</dbReference>
<evidence type="ECO:0000256" key="6">
    <source>
        <dbReference type="ARBA" id="ARBA00022598"/>
    </source>
</evidence>
<keyword evidence="6 15" id="KW-0436">Ligase</keyword>
<dbReference type="AlphaFoldDB" id="A0A558DRZ1"/>
<dbReference type="HAMAP" id="MF_00283">
    <property type="entry name" value="Phe_tRNA_synth_beta1"/>
    <property type="match status" value="1"/>
</dbReference>
<dbReference type="CDD" id="cd00769">
    <property type="entry name" value="PheRS_beta_core"/>
    <property type="match status" value="1"/>
</dbReference>
<feature type="binding site" evidence="15">
    <location>
        <position position="463"/>
    </location>
    <ligand>
        <name>Mg(2+)</name>
        <dbReference type="ChEBI" id="CHEBI:18420"/>
        <note>shared with alpha subunit</note>
    </ligand>
</feature>
<dbReference type="SUPFAM" id="SSF56037">
    <property type="entry name" value="PheT/TilS domain"/>
    <property type="match status" value="1"/>
</dbReference>
<dbReference type="InterPro" id="IPR005121">
    <property type="entry name" value="Fdx_antiC-bd"/>
</dbReference>
<evidence type="ECO:0000256" key="13">
    <source>
        <dbReference type="ARBA" id="ARBA00023146"/>
    </source>
</evidence>
<dbReference type="PROSITE" id="PS50886">
    <property type="entry name" value="TRBD"/>
    <property type="match status" value="1"/>
</dbReference>
<comment type="subcellular location">
    <subcellularLocation>
        <location evidence="1 15">Cytoplasm</location>
    </subcellularLocation>
</comment>
<keyword evidence="12 15" id="KW-0648">Protein biosynthesis</keyword>
<evidence type="ECO:0000256" key="15">
    <source>
        <dbReference type="HAMAP-Rule" id="MF_00283"/>
    </source>
</evidence>
<dbReference type="PANTHER" id="PTHR10947">
    <property type="entry name" value="PHENYLALANYL-TRNA SYNTHETASE BETA CHAIN AND LEUCINE-RICH REPEAT-CONTAINING PROTEIN 47"/>
    <property type="match status" value="1"/>
</dbReference>
<feature type="domain" description="TRNA-binding" evidence="17">
    <location>
        <begin position="39"/>
        <end position="148"/>
    </location>
</feature>
<dbReference type="FunFam" id="3.30.930.10:FF:000022">
    <property type="entry name" value="Phenylalanine--tRNA ligase beta subunit"/>
    <property type="match status" value="1"/>
</dbReference>
<dbReference type="EC" id="6.1.1.20" evidence="15"/>
<dbReference type="GO" id="GO:0009328">
    <property type="term" value="C:phenylalanine-tRNA ligase complex"/>
    <property type="evidence" value="ECO:0007669"/>
    <property type="project" value="TreeGrafter"/>
</dbReference>
<dbReference type="NCBIfam" id="NF045760">
    <property type="entry name" value="YtpR"/>
    <property type="match status" value="1"/>
</dbReference>
<dbReference type="GO" id="GO:0000049">
    <property type="term" value="F:tRNA binding"/>
    <property type="evidence" value="ECO:0007669"/>
    <property type="project" value="UniProtKB-UniRule"/>
</dbReference>
<dbReference type="InterPro" id="IPR012340">
    <property type="entry name" value="NA-bd_OB-fold"/>
</dbReference>
<feature type="binding site" evidence="15">
    <location>
        <position position="460"/>
    </location>
    <ligand>
        <name>Mg(2+)</name>
        <dbReference type="ChEBI" id="CHEBI:18420"/>
        <note>shared with alpha subunit</note>
    </ligand>
</feature>
<keyword evidence="13 15" id="KW-0030">Aminoacyl-tRNA synthetase</keyword>
<dbReference type="Pfam" id="PF01588">
    <property type="entry name" value="tRNA_bind"/>
    <property type="match status" value="1"/>
</dbReference>
<dbReference type="InterPro" id="IPR036690">
    <property type="entry name" value="Fdx_antiC-bd_sf"/>
</dbReference>
<evidence type="ECO:0000256" key="1">
    <source>
        <dbReference type="ARBA" id="ARBA00004496"/>
    </source>
</evidence>
<dbReference type="InterPro" id="IPR033714">
    <property type="entry name" value="tRNA_bind_bactPheRS"/>
</dbReference>
<evidence type="ECO:0000256" key="8">
    <source>
        <dbReference type="ARBA" id="ARBA00022741"/>
    </source>
</evidence>
<evidence type="ECO:0000256" key="16">
    <source>
        <dbReference type="PROSITE-ProRule" id="PRU00209"/>
    </source>
</evidence>
<dbReference type="GO" id="GO:0000287">
    <property type="term" value="F:magnesium ion binding"/>
    <property type="evidence" value="ECO:0007669"/>
    <property type="project" value="UniProtKB-UniRule"/>
</dbReference>
<evidence type="ECO:0000313" key="21">
    <source>
        <dbReference type="Proteomes" id="UP000316649"/>
    </source>
</evidence>
<dbReference type="PANTHER" id="PTHR10947:SF0">
    <property type="entry name" value="PHENYLALANINE--TRNA LIGASE BETA SUBUNIT"/>
    <property type="match status" value="1"/>
</dbReference>
<dbReference type="FunFam" id="2.40.50.140:FF:000045">
    <property type="entry name" value="Phenylalanine--tRNA ligase beta subunit"/>
    <property type="match status" value="1"/>
</dbReference>
<dbReference type="Gene3D" id="3.30.70.380">
    <property type="entry name" value="Ferrodoxin-fold anticodon-binding domain"/>
    <property type="match status" value="1"/>
</dbReference>
<dbReference type="SMART" id="SM00873">
    <property type="entry name" value="B3_4"/>
    <property type="match status" value="1"/>
</dbReference>
<dbReference type="NCBIfam" id="TIGR00472">
    <property type="entry name" value="pheT_bact"/>
    <property type="match status" value="1"/>
</dbReference>
<evidence type="ECO:0000259" key="18">
    <source>
        <dbReference type="PROSITE" id="PS51447"/>
    </source>
</evidence>
<dbReference type="InterPro" id="IPR004532">
    <property type="entry name" value="Phe-tRNA-ligase_IIc_bsu_bact"/>
</dbReference>
<comment type="similarity">
    <text evidence="2 15">Belongs to the phenylalanyl-tRNA synthetase beta subunit family. Type 1 subfamily.</text>
</comment>
<dbReference type="Pfam" id="PF17759">
    <property type="entry name" value="tRNA_synthFbeta"/>
    <property type="match status" value="1"/>
</dbReference>
<keyword evidence="4 15" id="KW-0963">Cytoplasm</keyword>
<feature type="binding site" evidence="15">
    <location>
        <position position="464"/>
    </location>
    <ligand>
        <name>Mg(2+)</name>
        <dbReference type="ChEBI" id="CHEBI:18420"/>
        <note>shared with alpha subunit</note>
    </ligand>
</feature>
<dbReference type="InterPro" id="IPR041616">
    <property type="entry name" value="PheRS_beta_core"/>
</dbReference>
<dbReference type="RefSeq" id="WP_144358399.1">
    <property type="nucleotide sequence ID" value="NZ_VMNH01000007.1"/>
</dbReference>
<evidence type="ECO:0000256" key="5">
    <source>
        <dbReference type="ARBA" id="ARBA00022555"/>
    </source>
</evidence>
<comment type="cofactor">
    <cofactor evidence="15">
        <name>Mg(2+)</name>
        <dbReference type="ChEBI" id="CHEBI:18420"/>
    </cofactor>
    <text evidence="15">Binds 2 magnesium ions per tetramer.</text>
</comment>
<sequence length="792" mass="87110">MKFSEAWLREWVNPSVNTTELADQLSMAGLEVDSVEPVAGEFEGVVVGEVLTREQHPDADKLSLCTVNVGAAETLQIVCGAPNVAAGLKVPVAVIGAVLPGNFKIKRAKLRGVESQGMICSASELGLAASSEGILPLAEDAPVGTDFREYLSLNDQSIDVDLTPDRGDCLGLAGIAREVGVINRSPVTPPKMAPVPAVIQDQFPVALEAPNACPRYLCRIVRNINPAAETPLWMQERLRRSDLRSISPVVDVTNYVMMELGQPMHGFDLAELDGGIRVRMADEGEPLVLLDGQTVTLRNDTLVIADHSKVVAVAGIMGGEHSGVGEQTKDILLESAFFTPMAISGKARSYGLHTDSSHRFERGVDPELQRQAIERATQLLLDIVGGEPGPVVEALEASHIDPRPEILLRRTRVAMVLGLEIEDEIIADILVRLEMKVETVAEGWKVTAPSCRFDISIEEDLIEEVGRIYGYTRIPTKRTAAATVMQTEAEVTFNLQRAKRLLVDRDYQEAITYSFISREMHDLIDPGHVPVVLANPISSDMSIMRTTLWPGLLQTAIYNQSRQQMRVRIFESGLRFVKQDDEIKQEMMLSCLISGTVTPEGWSDSAREADFFDIKADLEAIFALTGCPDDFDFVQASHPSLHPGQTAEITRAGQSIGWIGKLHPELEAKLDLTTGVYLFEIRINELLEGRLPAFKPLSKYPSIRRDIAIVVDESVRFSDIRQAIRGSAPEILREILIFDVYTGEKVDSGRKSLALGLILQESSHTLTDEKVESVMAQVISTLKEHYNAQLRD</sequence>
<keyword evidence="11 16" id="KW-0694">RNA-binding</keyword>
<dbReference type="SUPFAM" id="SSF46955">
    <property type="entry name" value="Putative DNA-binding domain"/>
    <property type="match status" value="1"/>
</dbReference>
<comment type="caution">
    <text evidence="20">The sequence shown here is derived from an EMBL/GenBank/DDBJ whole genome shotgun (WGS) entry which is preliminary data.</text>
</comment>
<dbReference type="GO" id="GO:0004826">
    <property type="term" value="F:phenylalanine-tRNA ligase activity"/>
    <property type="evidence" value="ECO:0007669"/>
    <property type="project" value="UniProtKB-UniRule"/>
</dbReference>
<dbReference type="InterPro" id="IPR009061">
    <property type="entry name" value="DNA-bd_dom_put_sf"/>
</dbReference>
<dbReference type="PROSITE" id="PS51447">
    <property type="entry name" value="FDX_ACB"/>
    <property type="match status" value="1"/>
</dbReference>
<dbReference type="InterPro" id="IPR020825">
    <property type="entry name" value="Phe-tRNA_synthase-like_B3/B4"/>
</dbReference>
<evidence type="ECO:0000256" key="9">
    <source>
        <dbReference type="ARBA" id="ARBA00022840"/>
    </source>
</evidence>
<evidence type="ECO:0000256" key="12">
    <source>
        <dbReference type="ARBA" id="ARBA00022917"/>
    </source>
</evidence>
<dbReference type="Proteomes" id="UP000316649">
    <property type="component" value="Unassembled WGS sequence"/>
</dbReference>
<dbReference type="Gene3D" id="2.40.50.140">
    <property type="entry name" value="Nucleic acid-binding proteins"/>
    <property type="match status" value="1"/>
</dbReference>
<evidence type="ECO:0000256" key="14">
    <source>
        <dbReference type="ARBA" id="ARBA00049255"/>
    </source>
</evidence>
<keyword evidence="7 15" id="KW-0479">Metal-binding</keyword>